<dbReference type="SMART" id="SM00100">
    <property type="entry name" value="cNMP"/>
    <property type="match status" value="1"/>
</dbReference>
<dbReference type="Proteomes" id="UP001589774">
    <property type="component" value="Unassembled WGS sequence"/>
</dbReference>
<evidence type="ECO:0000313" key="2">
    <source>
        <dbReference type="EMBL" id="MFC0321090.1"/>
    </source>
</evidence>
<gene>
    <name evidence="2" type="ORF">ACFFI0_22405</name>
</gene>
<name>A0ABV6HQD2_9SPHI</name>
<evidence type="ECO:0000259" key="1">
    <source>
        <dbReference type="PROSITE" id="PS50042"/>
    </source>
</evidence>
<dbReference type="InterPro" id="IPR018490">
    <property type="entry name" value="cNMP-bd_dom_sf"/>
</dbReference>
<dbReference type="InterPro" id="IPR000595">
    <property type="entry name" value="cNMP-bd_dom"/>
</dbReference>
<dbReference type="SUPFAM" id="SSF51206">
    <property type="entry name" value="cAMP-binding domain-like"/>
    <property type="match status" value="1"/>
</dbReference>
<accession>A0ABV6HQD2</accession>
<sequence length="193" mass="22615">MFEILFEHINRKISLQEAEMEQLKTFFIPKKYRRKQYVLQQGDPCKYIVFVEKGMLRSYQVDDKGNEHIVQFAPEGWWISDSYSFLTGTPASYDIDVLEEAEVLLITQPAMEEMLQAIPAMERYMRILMQNSLISMQRRIACTLTTQAEERYLGFIAENPHIGQRVPQHMLASFLGMTPETLSRVRKQLLKKS</sequence>
<dbReference type="InterPro" id="IPR014710">
    <property type="entry name" value="RmlC-like_jellyroll"/>
</dbReference>
<protein>
    <submittedName>
        <fullName evidence="2">Crp/Fnr family transcriptional regulator</fullName>
    </submittedName>
</protein>
<dbReference type="EMBL" id="JBHLWO010000004">
    <property type="protein sequence ID" value="MFC0321090.1"/>
    <property type="molecule type" value="Genomic_DNA"/>
</dbReference>
<comment type="caution">
    <text evidence="2">The sequence shown here is derived from an EMBL/GenBank/DDBJ whole genome shotgun (WGS) entry which is preliminary data.</text>
</comment>
<dbReference type="CDD" id="cd00038">
    <property type="entry name" value="CAP_ED"/>
    <property type="match status" value="1"/>
</dbReference>
<keyword evidence="3" id="KW-1185">Reference proteome</keyword>
<reference evidence="2 3" key="1">
    <citation type="submission" date="2024-09" db="EMBL/GenBank/DDBJ databases">
        <authorList>
            <person name="Sun Q."/>
            <person name="Mori K."/>
        </authorList>
    </citation>
    <scope>NUCLEOTIDE SEQUENCE [LARGE SCALE GENOMIC DNA]</scope>
    <source>
        <strain evidence="2 3">CCM 7765</strain>
    </source>
</reference>
<proteinExistence type="predicted"/>
<dbReference type="Gene3D" id="2.60.120.10">
    <property type="entry name" value="Jelly Rolls"/>
    <property type="match status" value="1"/>
</dbReference>
<evidence type="ECO:0000313" key="3">
    <source>
        <dbReference type="Proteomes" id="UP001589774"/>
    </source>
</evidence>
<dbReference type="Pfam" id="PF00027">
    <property type="entry name" value="cNMP_binding"/>
    <property type="match status" value="1"/>
</dbReference>
<organism evidence="2 3">
    <name type="scientific">Olivibacter oleidegradans</name>
    <dbReference type="NCBI Taxonomy" id="760123"/>
    <lineage>
        <taxon>Bacteria</taxon>
        <taxon>Pseudomonadati</taxon>
        <taxon>Bacteroidota</taxon>
        <taxon>Sphingobacteriia</taxon>
        <taxon>Sphingobacteriales</taxon>
        <taxon>Sphingobacteriaceae</taxon>
        <taxon>Olivibacter</taxon>
    </lineage>
</organism>
<dbReference type="PROSITE" id="PS50042">
    <property type="entry name" value="CNMP_BINDING_3"/>
    <property type="match status" value="1"/>
</dbReference>
<feature type="domain" description="Cyclic nucleotide-binding" evidence="1">
    <location>
        <begin position="14"/>
        <end position="123"/>
    </location>
</feature>
<dbReference type="RefSeq" id="WP_130858006.1">
    <property type="nucleotide sequence ID" value="NZ_JBHLWO010000004.1"/>
</dbReference>